<reference evidence="1" key="1">
    <citation type="journal article" date="2021" name="Proc. Natl. Acad. Sci. U.S.A.">
        <title>A Catalog of Tens of Thousands of Viruses from Human Metagenomes Reveals Hidden Associations with Chronic Diseases.</title>
        <authorList>
            <person name="Tisza M.J."/>
            <person name="Buck C.B."/>
        </authorList>
    </citation>
    <scope>NUCLEOTIDE SEQUENCE</scope>
    <source>
        <strain evidence="1">Ctz6O13</strain>
    </source>
</reference>
<name>A0A8S5TKG0_9CAUD</name>
<evidence type="ECO:0000313" key="1">
    <source>
        <dbReference type="EMBL" id="DAF63804.1"/>
    </source>
</evidence>
<organism evidence="1">
    <name type="scientific">Podoviridae sp. ctz6O13</name>
    <dbReference type="NCBI Taxonomy" id="2827757"/>
    <lineage>
        <taxon>Viruses</taxon>
        <taxon>Duplodnaviria</taxon>
        <taxon>Heunggongvirae</taxon>
        <taxon>Uroviricota</taxon>
        <taxon>Caudoviricetes</taxon>
    </lineage>
</organism>
<proteinExistence type="predicted"/>
<accession>A0A8S5TKG0</accession>
<sequence>MKKPYNNLEALKSYFDNTPQDVLDADFMELKPLGEVGPDCIDVLNHWRSIVQSDILEQLGSIEPDSIVMLSIPHHRLIGVFKGVGDGTCMLHNAVSSLRRRTRTIWQERPVRVSIIGKVKVLNPSNEEYLTYLRVLDSIYPKREVTKENA</sequence>
<dbReference type="EMBL" id="BK032843">
    <property type="protein sequence ID" value="DAF63804.1"/>
    <property type="molecule type" value="Genomic_DNA"/>
</dbReference>
<protein>
    <submittedName>
        <fullName evidence="1">Uncharacterized protein</fullName>
    </submittedName>
</protein>